<comment type="catalytic activity">
    <reaction evidence="1">
        <text>a 1,2-diacyl-sn-glycero-3-phospho-(1D-myo-inositol) + ATP = a 1,2-diacyl-sn-glycero-3-phospho-(1D-myo-inositol 4-phosphate) + ADP + H(+)</text>
        <dbReference type="Rhea" id="RHEA:19877"/>
        <dbReference type="ChEBI" id="CHEBI:15378"/>
        <dbReference type="ChEBI" id="CHEBI:30616"/>
        <dbReference type="ChEBI" id="CHEBI:57880"/>
        <dbReference type="ChEBI" id="CHEBI:58178"/>
        <dbReference type="ChEBI" id="CHEBI:456216"/>
        <dbReference type="EC" id="2.7.1.67"/>
    </reaction>
</comment>
<protein>
    <recommendedName>
        <fullName evidence="3">1-phosphatidylinositol 4-kinase</fullName>
        <ecNumber evidence="3">2.7.1.67</ecNumber>
    </recommendedName>
</protein>
<evidence type="ECO:0000259" key="8">
    <source>
        <dbReference type="PROSITE" id="PS51545"/>
    </source>
</evidence>
<name>A0A1X2HZK6_9FUNG</name>
<feature type="compositionally biased region" description="Low complexity" evidence="6">
    <location>
        <begin position="360"/>
        <end position="382"/>
    </location>
</feature>
<dbReference type="Pfam" id="PF00454">
    <property type="entry name" value="PI3_PI4_kinase"/>
    <property type="match status" value="1"/>
</dbReference>
<dbReference type="STRING" id="90262.A0A1X2HZK6"/>
<dbReference type="FunFam" id="1.10.1070.11:FF:000016">
    <property type="entry name" value="PIK1p Phosphatidylinositol 4-kinase"/>
    <property type="match status" value="1"/>
</dbReference>
<accession>A0A1X2HZK6</accession>
<feature type="region of interest" description="Disordered" evidence="6">
    <location>
        <begin position="296"/>
        <end position="322"/>
    </location>
</feature>
<dbReference type="EC" id="2.7.1.67" evidence="3"/>
<feature type="domain" description="PIK helical" evidence="8">
    <location>
        <begin position="1"/>
        <end position="117"/>
    </location>
</feature>
<dbReference type="InterPro" id="IPR018936">
    <property type="entry name" value="PI3/4_kinase_CS"/>
</dbReference>
<organism evidence="9 10">
    <name type="scientific">Absidia repens</name>
    <dbReference type="NCBI Taxonomy" id="90262"/>
    <lineage>
        <taxon>Eukaryota</taxon>
        <taxon>Fungi</taxon>
        <taxon>Fungi incertae sedis</taxon>
        <taxon>Mucoromycota</taxon>
        <taxon>Mucoromycotina</taxon>
        <taxon>Mucoromycetes</taxon>
        <taxon>Mucorales</taxon>
        <taxon>Cunninghamellaceae</taxon>
        <taxon>Absidia</taxon>
    </lineage>
</organism>
<dbReference type="InterPro" id="IPR016024">
    <property type="entry name" value="ARM-type_fold"/>
</dbReference>
<dbReference type="GO" id="GO:0048015">
    <property type="term" value="P:phosphatidylinositol-mediated signaling"/>
    <property type="evidence" value="ECO:0007669"/>
    <property type="project" value="TreeGrafter"/>
</dbReference>
<evidence type="ECO:0000256" key="1">
    <source>
        <dbReference type="ARBA" id="ARBA00001686"/>
    </source>
</evidence>
<comment type="caution">
    <text evidence="9">The sequence shown here is derived from an EMBL/GenBank/DDBJ whole genome shotgun (WGS) entry which is preliminary data.</text>
</comment>
<evidence type="ECO:0000313" key="9">
    <source>
        <dbReference type="EMBL" id="ORZ05102.1"/>
    </source>
</evidence>
<sequence>MSNDSLIRLFNSEFFDTWIAVSYLFKYYYNDDIVHYLCSSLKNLPSEEIEFFSPQLLHLLICKPTTSIALEDSLIDLWKRSPHFAVMCIWHLQCYLSDWSAEPTSPPYLLCQRILHKCEITLLMDNADHHGVIGKKVDRMTAFDLRQQRNIRTSSTVNMGQFWTAKNTQGSRNSNCTLDQKIRNNNEDTFVMDNNYNSSSIHDAASSSSSPHQFSCTLHDSSDDSQAMTASANPSSFSSTLEDLHGGDAFSLSRYIPNHMKWLHRKPFQHMRRAVSTDGVMAIDLDRKTNVMGLSSVPLNHPLPNDDSNTNSIEDDLSPSQRHTSLHYSLSSSYLSTFHTQQQLHGDFGGHHPLPQLERSSSPSTSSSFSSPRSTSPVSTASMKKQLSYEHQWSHSGYFQHETQFLVCLSDIAERLVALPKHSRGSALHAELTLLNHNLPANICLPLWCSGGGSSRHHRVMRVSPSDAVVLNSAERAPYLLMIEVLEDDMCLEFEGINASEGNHDRRYGMTDGMAANDDVGKIGPGVTAISPSVGETTNEDTLLDTSPSTDFSRQMRTAAVLLAQLQQQDISDPAQVMVHAIRQRVIDQMVSLEEKRMQATTTAPYGTARHLSINTKMSDKSRRDGANKTFSSGLKEGSRTMVVNKDDPSAAVLSEAWQVKMTRIRNNSPFGQLPNWRLLSVIVKQGADLRQEQFTIQLIREIQKIWQNCDVDAWVKYYRVLVTSENSGLIETIPNTVSVHSIKKNANAKQGNSGYTLRDFFKQQWGSPKSPKFKAAQDSFLKSLAGYSIVCYLLQIKDRHNGNLLLDDQGHLIHIDFGFVLSNSPGSVGFEMAPFKLSQEYVDVLGGADSELFTQYRLLTKQAFRALRKYGDNILLLVEMMSKNSNLPCFKDNPDQVLLQLRGRFQFHLTDHQLDMFVDNLISSSYGNLFTRLYDTYQYYSQVRHM</sequence>
<evidence type="ECO:0000256" key="4">
    <source>
        <dbReference type="ARBA" id="ARBA00022679"/>
    </source>
</evidence>
<feature type="compositionally biased region" description="Low complexity" evidence="6">
    <location>
        <begin position="201"/>
        <end position="210"/>
    </location>
</feature>
<dbReference type="InterPro" id="IPR011009">
    <property type="entry name" value="Kinase-like_dom_sf"/>
</dbReference>
<dbReference type="InterPro" id="IPR057754">
    <property type="entry name" value="PI4-kinase_beta/PIK1_cat"/>
</dbReference>
<dbReference type="SMART" id="SM00146">
    <property type="entry name" value="PI3Kc"/>
    <property type="match status" value="1"/>
</dbReference>
<keyword evidence="5 9" id="KW-0418">Kinase</keyword>
<dbReference type="EMBL" id="MCGE01000046">
    <property type="protein sequence ID" value="ORZ05102.1"/>
    <property type="molecule type" value="Genomic_DNA"/>
</dbReference>
<evidence type="ECO:0000256" key="6">
    <source>
        <dbReference type="SAM" id="MobiDB-lite"/>
    </source>
</evidence>
<evidence type="ECO:0000256" key="5">
    <source>
        <dbReference type="ARBA" id="ARBA00022777"/>
    </source>
</evidence>
<feature type="region of interest" description="Disordered" evidence="6">
    <location>
        <begin position="201"/>
        <end position="240"/>
    </location>
</feature>
<dbReference type="PANTHER" id="PTHR10048">
    <property type="entry name" value="PHOSPHATIDYLINOSITOL KINASE"/>
    <property type="match status" value="1"/>
</dbReference>
<evidence type="ECO:0000313" key="10">
    <source>
        <dbReference type="Proteomes" id="UP000193560"/>
    </source>
</evidence>
<dbReference type="GO" id="GO:0004430">
    <property type="term" value="F:1-phosphatidylinositol 4-kinase activity"/>
    <property type="evidence" value="ECO:0007669"/>
    <property type="project" value="UniProtKB-EC"/>
</dbReference>
<dbReference type="PROSITE" id="PS51545">
    <property type="entry name" value="PIK_HELICAL"/>
    <property type="match status" value="1"/>
</dbReference>
<dbReference type="InterPro" id="IPR015433">
    <property type="entry name" value="PI3/4_kinase"/>
</dbReference>
<dbReference type="InterPro" id="IPR049160">
    <property type="entry name" value="PI4KB-PIK1_PIK"/>
</dbReference>
<dbReference type="Gene3D" id="1.10.1070.11">
    <property type="entry name" value="Phosphatidylinositol 3-/4-kinase, catalytic domain"/>
    <property type="match status" value="1"/>
</dbReference>
<dbReference type="GO" id="GO:0046854">
    <property type="term" value="P:phosphatidylinositol phosphate biosynthetic process"/>
    <property type="evidence" value="ECO:0007669"/>
    <property type="project" value="InterPro"/>
</dbReference>
<feature type="domain" description="PI3K/PI4K catalytic" evidence="7">
    <location>
        <begin position="656"/>
        <end position="931"/>
    </location>
</feature>
<proteinExistence type="inferred from homology"/>
<dbReference type="Gene3D" id="1.25.40.70">
    <property type="entry name" value="Phosphatidylinositol 3-kinase, accessory domain (PIK)"/>
    <property type="match status" value="1"/>
</dbReference>
<dbReference type="AlphaFoldDB" id="A0A1X2HZK6"/>
<evidence type="ECO:0000259" key="7">
    <source>
        <dbReference type="PROSITE" id="PS50290"/>
    </source>
</evidence>
<dbReference type="Proteomes" id="UP000193560">
    <property type="component" value="Unassembled WGS sequence"/>
</dbReference>
<evidence type="ECO:0000256" key="3">
    <source>
        <dbReference type="ARBA" id="ARBA00012169"/>
    </source>
</evidence>
<dbReference type="InterPro" id="IPR001263">
    <property type="entry name" value="PI3K_accessory_dom"/>
</dbReference>
<evidence type="ECO:0000256" key="2">
    <source>
        <dbReference type="ARBA" id="ARBA00006209"/>
    </source>
</evidence>
<dbReference type="InterPro" id="IPR036940">
    <property type="entry name" value="PI3/4_kinase_cat_sf"/>
</dbReference>
<dbReference type="PROSITE" id="PS50290">
    <property type="entry name" value="PI3_4_KINASE_3"/>
    <property type="match status" value="1"/>
</dbReference>
<dbReference type="OrthoDB" id="10264149at2759"/>
<dbReference type="Pfam" id="PF21245">
    <property type="entry name" value="PI4KB-PIK1_PIK"/>
    <property type="match status" value="1"/>
</dbReference>
<dbReference type="GO" id="GO:0016020">
    <property type="term" value="C:membrane"/>
    <property type="evidence" value="ECO:0007669"/>
    <property type="project" value="TreeGrafter"/>
</dbReference>
<dbReference type="PROSITE" id="PS00916">
    <property type="entry name" value="PI3_4_KINASE_2"/>
    <property type="match status" value="1"/>
</dbReference>
<keyword evidence="10" id="KW-1185">Reference proteome</keyword>
<keyword evidence="4" id="KW-0808">Transferase</keyword>
<dbReference type="SUPFAM" id="SSF48371">
    <property type="entry name" value="ARM repeat"/>
    <property type="match status" value="1"/>
</dbReference>
<dbReference type="GO" id="GO:0005737">
    <property type="term" value="C:cytoplasm"/>
    <property type="evidence" value="ECO:0007669"/>
    <property type="project" value="TreeGrafter"/>
</dbReference>
<gene>
    <name evidence="9" type="ORF">BCR42DRAFT_428708</name>
</gene>
<feature type="compositionally biased region" description="Polar residues" evidence="6">
    <location>
        <begin position="306"/>
        <end position="322"/>
    </location>
</feature>
<dbReference type="SUPFAM" id="SSF56112">
    <property type="entry name" value="Protein kinase-like (PK-like)"/>
    <property type="match status" value="1"/>
</dbReference>
<dbReference type="PANTHER" id="PTHR10048:SF22">
    <property type="entry name" value="PHOSPHATIDYLINOSITOL 4-KINASE BETA"/>
    <property type="match status" value="1"/>
</dbReference>
<dbReference type="InterPro" id="IPR000403">
    <property type="entry name" value="PI3/4_kinase_cat_dom"/>
</dbReference>
<feature type="compositionally biased region" description="Polar residues" evidence="6">
    <location>
        <begin position="211"/>
        <end position="240"/>
    </location>
</feature>
<dbReference type="CDD" id="cd05168">
    <property type="entry name" value="PI4Kc_III_beta"/>
    <property type="match status" value="1"/>
</dbReference>
<dbReference type="PROSITE" id="PS00915">
    <property type="entry name" value="PI3_4_KINASE_1"/>
    <property type="match status" value="1"/>
</dbReference>
<feature type="region of interest" description="Disordered" evidence="6">
    <location>
        <begin position="531"/>
        <end position="550"/>
    </location>
</feature>
<dbReference type="InterPro" id="IPR042236">
    <property type="entry name" value="PI3K_accessory_sf"/>
</dbReference>
<feature type="region of interest" description="Disordered" evidence="6">
    <location>
        <begin position="345"/>
        <end position="383"/>
    </location>
</feature>
<dbReference type="Gene3D" id="3.30.1010.10">
    <property type="entry name" value="Phosphatidylinositol 3-kinase Catalytic Subunit, Chain A, domain 4"/>
    <property type="match status" value="1"/>
</dbReference>
<comment type="similarity">
    <text evidence="2">Belongs to the PI3/PI4-kinase family. Type III PI4K subfamily.</text>
</comment>
<reference evidence="9 10" key="1">
    <citation type="submission" date="2016-07" db="EMBL/GenBank/DDBJ databases">
        <title>Pervasive Adenine N6-methylation of Active Genes in Fungi.</title>
        <authorList>
            <consortium name="DOE Joint Genome Institute"/>
            <person name="Mondo S.J."/>
            <person name="Dannebaum R.O."/>
            <person name="Kuo R.C."/>
            <person name="Labutti K."/>
            <person name="Haridas S."/>
            <person name="Kuo A."/>
            <person name="Salamov A."/>
            <person name="Ahrendt S.R."/>
            <person name="Lipzen A."/>
            <person name="Sullivan W."/>
            <person name="Andreopoulos W.B."/>
            <person name="Clum A."/>
            <person name="Lindquist E."/>
            <person name="Daum C."/>
            <person name="Ramamoorthy G.K."/>
            <person name="Gryganskyi A."/>
            <person name="Culley D."/>
            <person name="Magnuson J.K."/>
            <person name="James T.Y."/>
            <person name="O'Malley M.A."/>
            <person name="Stajich J.E."/>
            <person name="Spatafora J.W."/>
            <person name="Visel A."/>
            <person name="Grigoriev I.V."/>
        </authorList>
    </citation>
    <scope>NUCLEOTIDE SEQUENCE [LARGE SCALE GENOMIC DNA]</scope>
    <source>
        <strain evidence="9 10">NRRL 1336</strain>
    </source>
</reference>